<evidence type="ECO:0000313" key="3">
    <source>
        <dbReference type="Proteomes" id="UP000546642"/>
    </source>
</evidence>
<dbReference type="UniPathway" id="UPA00337"/>
<dbReference type="InterPro" id="IPR032696">
    <property type="entry name" value="SQ_cyclase_C"/>
</dbReference>
<accession>A0A7X0D8F0</accession>
<organism evidence="2 3">
    <name type="scientific">Nocardiopsis mwathae</name>
    <dbReference type="NCBI Taxonomy" id="1472723"/>
    <lineage>
        <taxon>Bacteria</taxon>
        <taxon>Bacillati</taxon>
        <taxon>Actinomycetota</taxon>
        <taxon>Actinomycetes</taxon>
        <taxon>Streptosporangiales</taxon>
        <taxon>Nocardiopsidaceae</taxon>
        <taxon>Nocardiopsis</taxon>
    </lineage>
</organism>
<dbReference type="SUPFAM" id="SSF48239">
    <property type="entry name" value="Terpenoid cyclases/Protein prenyltransferases"/>
    <property type="match status" value="3"/>
</dbReference>
<feature type="domain" description="Squalene cyclase C-terminal" evidence="1">
    <location>
        <begin position="344"/>
        <end position="499"/>
    </location>
</feature>
<dbReference type="CDD" id="cd00688">
    <property type="entry name" value="ISOPREN_C2_like"/>
    <property type="match status" value="1"/>
</dbReference>
<comment type="caution">
    <text evidence="2">The sequence shown here is derived from an EMBL/GenBank/DDBJ whole genome shotgun (WGS) entry which is preliminary data.</text>
</comment>
<name>A0A7X0D8F0_9ACTN</name>
<evidence type="ECO:0000259" key="1">
    <source>
        <dbReference type="Pfam" id="PF13243"/>
    </source>
</evidence>
<dbReference type="Gene3D" id="1.50.10.20">
    <property type="match status" value="2"/>
</dbReference>
<dbReference type="EMBL" id="JACHDS010000001">
    <property type="protein sequence ID" value="MBB6174681.1"/>
    <property type="molecule type" value="Genomic_DNA"/>
</dbReference>
<dbReference type="AlphaFoldDB" id="A0A7X0D8F0"/>
<dbReference type="RefSeq" id="WP_184078857.1">
    <property type="nucleotide sequence ID" value="NZ_JACHDS010000001.1"/>
</dbReference>
<protein>
    <recommendedName>
        <fullName evidence="1">Squalene cyclase C-terminal domain-containing protein</fullName>
    </recommendedName>
</protein>
<dbReference type="Pfam" id="PF13243">
    <property type="entry name" value="SQHop_cyclase_C"/>
    <property type="match status" value="1"/>
</dbReference>
<proteinExistence type="predicted"/>
<evidence type="ECO:0000313" key="2">
    <source>
        <dbReference type="EMBL" id="MBB6174681.1"/>
    </source>
</evidence>
<dbReference type="InterPro" id="IPR008930">
    <property type="entry name" value="Terpenoid_cyclase/PrenylTrfase"/>
</dbReference>
<dbReference type="Proteomes" id="UP000546642">
    <property type="component" value="Unassembled WGS sequence"/>
</dbReference>
<sequence>MRHSAPIANDRVLRATAVARDKLAQFLSNQVSDEGRVNGSCRSRVLESALTLQLLRTVDLYPDRQQRIIGFLEHQQRSLSGINALITAAVLNAPTALPIDGDFFGAGYPARKRLMLATVLATLGATPFPPDERIDQVDYHGHASWTEVVLCAVKVLNAYGTGRPHCVTSHDRAFLTHHIACGSRRDVWEGHFPAHLLALLALSRFQPDSPMIADGAAAILRHQRADGGLPFILDMTTCLTALTGIGLHRAGAAPALLTRMAEQIAALQAPDGGWPYTHDVAQTDSDSASWALQFLRCSSPPRYRLAMTRSGQYYRSLHNVDGGYPTYRHGHESETAMTAGAVIALAGHPPAASLLDQATAYLINSQRPEGTFERSWSLSESFAIYRVLDALHHVRPHSAQPDVERLRRAAHTYLRKAQNRDAGWGHQPDQPSDPISTAHAILALHRLGDTSTIGRSLAYLLDQQLADGTYTSVPDQAAPRPLPYDLPQVANAFVLLALATVTR</sequence>
<reference evidence="2 3" key="1">
    <citation type="submission" date="2020-08" db="EMBL/GenBank/DDBJ databases">
        <title>Sequencing the genomes of 1000 actinobacteria strains.</title>
        <authorList>
            <person name="Klenk H.-P."/>
        </authorList>
    </citation>
    <scope>NUCLEOTIDE SEQUENCE [LARGE SCALE GENOMIC DNA]</scope>
    <source>
        <strain evidence="2 3">DSM 46659</strain>
    </source>
</reference>
<keyword evidence="3" id="KW-1185">Reference proteome</keyword>
<gene>
    <name evidence="2" type="ORF">HNR23_004741</name>
</gene>